<organism evidence="1 2">
    <name type="scientific">Phocaeicola vulgatus</name>
    <name type="common">Bacteroides vulgatus</name>
    <dbReference type="NCBI Taxonomy" id="821"/>
    <lineage>
        <taxon>Bacteria</taxon>
        <taxon>Pseudomonadati</taxon>
        <taxon>Bacteroidota</taxon>
        <taxon>Bacteroidia</taxon>
        <taxon>Bacteroidales</taxon>
        <taxon>Bacteroidaceae</taxon>
        <taxon>Phocaeicola</taxon>
    </lineage>
</organism>
<dbReference type="EMBL" id="CYZI01000009">
    <property type="protein sequence ID" value="CUO39349.1"/>
    <property type="molecule type" value="Genomic_DNA"/>
</dbReference>
<accession>A0A174ES80</accession>
<gene>
    <name evidence="1" type="ORF">ERS852457_01903</name>
</gene>
<sequence>MKMEKEMTPNEKRPQQDCGGMFTQVQASVEILSPVPVSGKCSEKDYERLFIRDPEVKAREGKMAYVRPEYHERIMRITRVIGHDRLTLSAYIDHVLTHHFNQCEDAIKSLYARNYNSVF</sequence>
<dbReference type="Pfam" id="PF11888">
    <property type="entry name" value="DUF3408"/>
    <property type="match status" value="1"/>
</dbReference>
<evidence type="ECO:0000313" key="1">
    <source>
        <dbReference type="EMBL" id="CUO39349.1"/>
    </source>
</evidence>
<dbReference type="InterPro" id="IPR021823">
    <property type="entry name" value="DUF3408"/>
</dbReference>
<reference evidence="1 2" key="1">
    <citation type="submission" date="2015-09" db="EMBL/GenBank/DDBJ databases">
        <authorList>
            <consortium name="Pathogen Informatics"/>
        </authorList>
    </citation>
    <scope>NUCLEOTIDE SEQUENCE [LARGE SCALE GENOMIC DNA]</scope>
    <source>
        <strain evidence="1 2">2789STDY5834842</strain>
    </source>
</reference>
<name>A0A174ES80_PHOVU</name>
<evidence type="ECO:0000313" key="2">
    <source>
        <dbReference type="Proteomes" id="UP000095333"/>
    </source>
</evidence>
<protein>
    <submittedName>
        <fullName evidence="1">Protein of uncharacterized function (DUF3408)</fullName>
    </submittedName>
</protein>
<proteinExistence type="predicted"/>
<dbReference type="AlphaFoldDB" id="A0A174ES80"/>
<dbReference type="Proteomes" id="UP000095333">
    <property type="component" value="Unassembled WGS sequence"/>
</dbReference>